<dbReference type="STRING" id="198092.SAMN02745194_03185"/>
<dbReference type="PANTHER" id="PTHR30576:SF0">
    <property type="entry name" value="UNDECAPRENYL-PHOSPHATE N-ACETYLGALACTOSAMINYL 1-PHOSPHATE TRANSFERASE-RELATED"/>
    <property type="match status" value="1"/>
</dbReference>
<evidence type="ECO:0000313" key="10">
    <source>
        <dbReference type="EMBL" id="SHJ70813.1"/>
    </source>
</evidence>
<dbReference type="EMBL" id="FQZF01000018">
    <property type="protein sequence ID" value="SHJ70813.1"/>
    <property type="molecule type" value="Genomic_DNA"/>
</dbReference>
<evidence type="ECO:0000256" key="3">
    <source>
        <dbReference type="ARBA" id="ARBA00022679"/>
    </source>
</evidence>
<feature type="transmembrane region" description="Helical" evidence="8">
    <location>
        <begin position="300"/>
        <end position="321"/>
    </location>
</feature>
<evidence type="ECO:0000256" key="5">
    <source>
        <dbReference type="ARBA" id="ARBA00022989"/>
    </source>
</evidence>
<dbReference type="AlphaFoldDB" id="A0A1M6LI02"/>
<dbReference type="Pfam" id="PF02397">
    <property type="entry name" value="Bac_transf"/>
    <property type="match status" value="1"/>
</dbReference>
<comment type="similarity">
    <text evidence="2">Belongs to the bacterial sugar transferase family.</text>
</comment>
<keyword evidence="7" id="KW-0270">Exopolysaccharide synthesis</keyword>
<sequence length="490" mass="53847">MQETVAPSQPQDDGKTLSFVRWTQGLINRLVAVSDMALILLAATLSLSRPVADIANSLSPLQHLVLVLLETAVFHQMMTRVSAYRVEHYTDPVTSVLHLVGGLLPAWGVSLILLVAFAPGALQQPGWLILSHALQLVLLLAGRQAQGWLIGLANRRRLLRRRVVIIGANEVAERLVMDLSDAGNGGYDILGIFQDASDGPAAAQIAGIPVLGDLDALNAFAQAETIDVVVLALPWSRAPDIFRLMESVNWIAADVVIPFENSEVAPGYTGITPMGRRTTLQVMNRPFKGSQGVLKVAEDYLIASLALLLLSPLMLLAAIAIRLEGPGPILFRQWRPGFGRKPFAIYKFRTMKVDPNDDATIGTTGRRDPRITRVGAVLRRLSIDELPQIFNVLKGEMSIVGPRPYVANMLVGNERFSDLVAQYAERHRIKPGLTGYAQAHGMRSYALRSAENARRSIEMDLHYMTHWSLWLDVKIMLRTLVTGLAGRNVF</sequence>
<evidence type="ECO:0000256" key="8">
    <source>
        <dbReference type="SAM" id="Phobius"/>
    </source>
</evidence>
<dbReference type="GO" id="GO:0000271">
    <property type="term" value="P:polysaccharide biosynthetic process"/>
    <property type="evidence" value="ECO:0007669"/>
    <property type="project" value="UniProtKB-KW"/>
</dbReference>
<feature type="transmembrane region" description="Helical" evidence="8">
    <location>
        <begin position="26"/>
        <end position="48"/>
    </location>
</feature>
<feature type="transmembrane region" description="Helical" evidence="8">
    <location>
        <begin position="129"/>
        <end position="152"/>
    </location>
</feature>
<feature type="transmembrane region" description="Helical" evidence="8">
    <location>
        <begin position="96"/>
        <end position="117"/>
    </location>
</feature>
<dbReference type="PANTHER" id="PTHR30576">
    <property type="entry name" value="COLANIC BIOSYNTHESIS UDP-GLUCOSE LIPID CARRIER TRANSFERASE"/>
    <property type="match status" value="1"/>
</dbReference>
<comment type="subcellular location">
    <subcellularLocation>
        <location evidence="1">Membrane</location>
        <topology evidence="1">Multi-pass membrane protein</topology>
    </subcellularLocation>
</comment>
<dbReference type="Proteomes" id="UP000184387">
    <property type="component" value="Unassembled WGS sequence"/>
</dbReference>
<evidence type="ECO:0000256" key="1">
    <source>
        <dbReference type="ARBA" id="ARBA00004141"/>
    </source>
</evidence>
<evidence type="ECO:0000256" key="2">
    <source>
        <dbReference type="ARBA" id="ARBA00006464"/>
    </source>
</evidence>
<name>A0A1M6LI02_9PROT</name>
<evidence type="ECO:0000256" key="4">
    <source>
        <dbReference type="ARBA" id="ARBA00022692"/>
    </source>
</evidence>
<evidence type="ECO:0000259" key="9">
    <source>
        <dbReference type="Pfam" id="PF02397"/>
    </source>
</evidence>
<protein>
    <submittedName>
        <fullName evidence="10">Putative colanic acid biosysnthesis UDP-glucose lipid carrier transferase</fullName>
    </submittedName>
</protein>
<dbReference type="Pfam" id="PF13727">
    <property type="entry name" value="CoA_binding_3"/>
    <property type="match status" value="1"/>
</dbReference>
<keyword evidence="3 10" id="KW-0808">Transferase</keyword>
<evidence type="ECO:0000256" key="7">
    <source>
        <dbReference type="ARBA" id="ARBA00023169"/>
    </source>
</evidence>
<dbReference type="InterPro" id="IPR036291">
    <property type="entry name" value="NAD(P)-bd_dom_sf"/>
</dbReference>
<gene>
    <name evidence="10" type="ORF">SAMN02745194_03185</name>
</gene>
<keyword evidence="6 8" id="KW-0472">Membrane</keyword>
<evidence type="ECO:0000313" key="11">
    <source>
        <dbReference type="Proteomes" id="UP000184387"/>
    </source>
</evidence>
<dbReference type="GO" id="GO:0016780">
    <property type="term" value="F:phosphotransferase activity, for other substituted phosphate groups"/>
    <property type="evidence" value="ECO:0007669"/>
    <property type="project" value="TreeGrafter"/>
</dbReference>
<dbReference type="NCBIfam" id="TIGR03025">
    <property type="entry name" value="EPS_sugtrans"/>
    <property type="match status" value="1"/>
</dbReference>
<reference evidence="10 11" key="1">
    <citation type="submission" date="2016-11" db="EMBL/GenBank/DDBJ databases">
        <authorList>
            <person name="Jaros S."/>
            <person name="Januszkiewicz K."/>
            <person name="Wedrychowicz H."/>
        </authorList>
    </citation>
    <scope>NUCLEOTIDE SEQUENCE [LARGE SCALE GENOMIC DNA]</scope>
    <source>
        <strain evidence="10 11">DSM 14916</strain>
    </source>
</reference>
<feature type="domain" description="Bacterial sugar transferase" evidence="9">
    <location>
        <begin position="295"/>
        <end position="482"/>
    </location>
</feature>
<dbReference type="SUPFAM" id="SSF51735">
    <property type="entry name" value="NAD(P)-binding Rossmann-fold domains"/>
    <property type="match status" value="1"/>
</dbReference>
<dbReference type="InterPro" id="IPR017475">
    <property type="entry name" value="EPS_sugar_tfrase"/>
</dbReference>
<dbReference type="InterPro" id="IPR003362">
    <property type="entry name" value="Bact_transf"/>
</dbReference>
<organism evidence="10 11">
    <name type="scientific">Muricoccus roseus</name>
    <dbReference type="NCBI Taxonomy" id="198092"/>
    <lineage>
        <taxon>Bacteria</taxon>
        <taxon>Pseudomonadati</taxon>
        <taxon>Pseudomonadota</taxon>
        <taxon>Alphaproteobacteria</taxon>
        <taxon>Acetobacterales</taxon>
        <taxon>Roseomonadaceae</taxon>
        <taxon>Muricoccus</taxon>
    </lineage>
</organism>
<keyword evidence="11" id="KW-1185">Reference proteome</keyword>
<dbReference type="Gene3D" id="3.40.50.720">
    <property type="entry name" value="NAD(P)-binding Rossmann-like Domain"/>
    <property type="match status" value="1"/>
</dbReference>
<dbReference type="GO" id="GO:0016020">
    <property type="term" value="C:membrane"/>
    <property type="evidence" value="ECO:0007669"/>
    <property type="project" value="UniProtKB-SubCell"/>
</dbReference>
<keyword evidence="5 8" id="KW-1133">Transmembrane helix</keyword>
<accession>A0A1M6LI02</accession>
<keyword evidence="4 8" id="KW-0812">Transmembrane</keyword>
<feature type="transmembrane region" description="Helical" evidence="8">
    <location>
        <begin position="54"/>
        <end position="75"/>
    </location>
</feature>
<evidence type="ECO:0000256" key="6">
    <source>
        <dbReference type="ARBA" id="ARBA00023136"/>
    </source>
</evidence>
<proteinExistence type="inferred from homology"/>